<protein>
    <recommendedName>
        <fullName evidence="2">glutathione transferase</fullName>
        <ecNumber evidence="2">2.5.1.18</ecNumber>
    </recommendedName>
</protein>
<dbReference type="CDD" id="cd03187">
    <property type="entry name" value="GST_C_Phi"/>
    <property type="match status" value="1"/>
</dbReference>
<evidence type="ECO:0000256" key="1">
    <source>
        <dbReference type="ARBA" id="ARBA00010128"/>
    </source>
</evidence>
<dbReference type="Pfam" id="PF02798">
    <property type="entry name" value="GST_N"/>
    <property type="match status" value="1"/>
</dbReference>
<evidence type="ECO:0000259" key="5">
    <source>
        <dbReference type="PROSITE" id="PS50404"/>
    </source>
</evidence>
<evidence type="ECO:0000313" key="7">
    <source>
        <dbReference type="EMBL" id="KAK6937410.1"/>
    </source>
</evidence>
<evidence type="ECO:0000259" key="6">
    <source>
        <dbReference type="PROSITE" id="PS50405"/>
    </source>
</evidence>
<dbReference type="PROSITE" id="PS50405">
    <property type="entry name" value="GST_CTER"/>
    <property type="match status" value="1"/>
</dbReference>
<reference evidence="7 8" key="1">
    <citation type="submission" date="2023-12" db="EMBL/GenBank/DDBJ databases">
        <title>A high-quality genome assembly for Dillenia turbinata (Dilleniales).</title>
        <authorList>
            <person name="Chanderbali A."/>
        </authorList>
    </citation>
    <scope>NUCLEOTIDE SEQUENCE [LARGE SCALE GENOMIC DNA]</scope>
    <source>
        <strain evidence="7">LSX21</strain>
        <tissue evidence="7">Leaf</tissue>
    </source>
</reference>
<dbReference type="Gene3D" id="3.40.30.10">
    <property type="entry name" value="Glutaredoxin"/>
    <property type="match status" value="1"/>
</dbReference>
<dbReference type="GO" id="GO:0005737">
    <property type="term" value="C:cytoplasm"/>
    <property type="evidence" value="ECO:0007669"/>
    <property type="project" value="TreeGrafter"/>
</dbReference>
<dbReference type="InterPro" id="IPR040079">
    <property type="entry name" value="Glutathione_S-Trfase"/>
</dbReference>
<dbReference type="EMBL" id="JBAMMX010000006">
    <property type="protein sequence ID" value="KAK6937410.1"/>
    <property type="molecule type" value="Genomic_DNA"/>
</dbReference>
<dbReference type="SFLD" id="SFLDS00019">
    <property type="entry name" value="Glutathione_Transferase_(cytos"/>
    <property type="match status" value="1"/>
</dbReference>
<dbReference type="SFLD" id="SFLDG01154">
    <property type="entry name" value="Main.5:_Phi-like"/>
    <property type="match status" value="1"/>
</dbReference>
<proteinExistence type="inferred from homology"/>
<dbReference type="FunFam" id="3.40.30.10:FF:000016">
    <property type="entry name" value="Glutathione S-transferase F2"/>
    <property type="match status" value="1"/>
</dbReference>
<feature type="domain" description="GST N-terminal" evidence="5">
    <location>
        <begin position="2"/>
        <end position="83"/>
    </location>
</feature>
<dbReference type="GO" id="GO:0043295">
    <property type="term" value="F:glutathione binding"/>
    <property type="evidence" value="ECO:0007669"/>
    <property type="project" value="TreeGrafter"/>
</dbReference>
<dbReference type="InterPro" id="IPR036249">
    <property type="entry name" value="Thioredoxin-like_sf"/>
</dbReference>
<dbReference type="Gene3D" id="1.20.1050.10">
    <property type="match status" value="1"/>
</dbReference>
<name>A0AAN8ZKF5_9MAGN</name>
<dbReference type="PROSITE" id="PS50404">
    <property type="entry name" value="GST_NTER"/>
    <property type="match status" value="1"/>
</dbReference>
<dbReference type="GO" id="GO:0004364">
    <property type="term" value="F:glutathione transferase activity"/>
    <property type="evidence" value="ECO:0007669"/>
    <property type="project" value="UniProtKB-EC"/>
</dbReference>
<organism evidence="7 8">
    <name type="scientific">Dillenia turbinata</name>
    <dbReference type="NCBI Taxonomy" id="194707"/>
    <lineage>
        <taxon>Eukaryota</taxon>
        <taxon>Viridiplantae</taxon>
        <taxon>Streptophyta</taxon>
        <taxon>Embryophyta</taxon>
        <taxon>Tracheophyta</taxon>
        <taxon>Spermatophyta</taxon>
        <taxon>Magnoliopsida</taxon>
        <taxon>eudicotyledons</taxon>
        <taxon>Gunneridae</taxon>
        <taxon>Pentapetalae</taxon>
        <taxon>Dilleniales</taxon>
        <taxon>Dilleniaceae</taxon>
        <taxon>Dillenia</taxon>
    </lineage>
</organism>
<feature type="domain" description="GST C-terminal" evidence="6">
    <location>
        <begin position="92"/>
        <end position="219"/>
    </location>
</feature>
<evidence type="ECO:0000256" key="2">
    <source>
        <dbReference type="ARBA" id="ARBA00012452"/>
    </source>
</evidence>
<dbReference type="SFLD" id="SFLDG00358">
    <property type="entry name" value="Main_(cytGST)"/>
    <property type="match status" value="1"/>
</dbReference>
<evidence type="ECO:0000256" key="3">
    <source>
        <dbReference type="ARBA" id="ARBA00022679"/>
    </source>
</evidence>
<keyword evidence="8" id="KW-1185">Reference proteome</keyword>
<dbReference type="InterPro" id="IPR004046">
    <property type="entry name" value="GST_C"/>
</dbReference>
<accession>A0AAN8ZKF5</accession>
<dbReference type="GO" id="GO:0006749">
    <property type="term" value="P:glutathione metabolic process"/>
    <property type="evidence" value="ECO:0007669"/>
    <property type="project" value="TreeGrafter"/>
</dbReference>
<dbReference type="InterPro" id="IPR036282">
    <property type="entry name" value="Glutathione-S-Trfase_C_sf"/>
</dbReference>
<dbReference type="Pfam" id="PF00043">
    <property type="entry name" value="GST_C"/>
    <property type="match status" value="1"/>
</dbReference>
<keyword evidence="3" id="KW-0808">Transferase</keyword>
<dbReference type="AlphaFoldDB" id="A0AAN8ZKF5"/>
<dbReference type="SUPFAM" id="SSF47616">
    <property type="entry name" value="GST C-terminal domain-like"/>
    <property type="match status" value="1"/>
</dbReference>
<comment type="similarity">
    <text evidence="1">Belongs to the GST superfamily. Phi family.</text>
</comment>
<comment type="caution">
    <text evidence="7">The sequence shown here is derived from an EMBL/GenBank/DDBJ whole genome shotgun (WGS) entry which is preliminary data.</text>
</comment>
<evidence type="ECO:0000313" key="8">
    <source>
        <dbReference type="Proteomes" id="UP001370490"/>
    </source>
</evidence>
<dbReference type="PANTHER" id="PTHR43900">
    <property type="entry name" value="GLUTATHIONE S-TRANSFERASE RHO"/>
    <property type="match status" value="1"/>
</dbReference>
<dbReference type="InterPro" id="IPR034347">
    <property type="entry name" value="GST_Phi_C"/>
</dbReference>
<evidence type="ECO:0000256" key="4">
    <source>
        <dbReference type="ARBA" id="ARBA00047960"/>
    </source>
</evidence>
<dbReference type="GO" id="GO:0009407">
    <property type="term" value="P:toxin catabolic process"/>
    <property type="evidence" value="ECO:0007669"/>
    <property type="project" value="UniProtKB-ARBA"/>
</dbReference>
<dbReference type="FunFam" id="1.20.1050.10:FF:000004">
    <property type="entry name" value="Glutathione S-transferase F2"/>
    <property type="match status" value="1"/>
</dbReference>
<dbReference type="InterPro" id="IPR010987">
    <property type="entry name" value="Glutathione-S-Trfase_C-like"/>
</dbReference>
<dbReference type="PANTHER" id="PTHR43900:SF56">
    <property type="entry name" value="GLUTATHIONE TRANSFERASE"/>
    <property type="match status" value="1"/>
</dbReference>
<comment type="catalytic activity">
    <reaction evidence="4">
        <text>RX + glutathione = an S-substituted glutathione + a halide anion + H(+)</text>
        <dbReference type="Rhea" id="RHEA:16437"/>
        <dbReference type="ChEBI" id="CHEBI:15378"/>
        <dbReference type="ChEBI" id="CHEBI:16042"/>
        <dbReference type="ChEBI" id="CHEBI:17792"/>
        <dbReference type="ChEBI" id="CHEBI:57925"/>
        <dbReference type="ChEBI" id="CHEBI:90779"/>
        <dbReference type="EC" id="2.5.1.18"/>
    </reaction>
</comment>
<dbReference type="InterPro" id="IPR004045">
    <property type="entry name" value="Glutathione_S-Trfase_N"/>
</dbReference>
<dbReference type="SUPFAM" id="SSF52833">
    <property type="entry name" value="Thioredoxin-like"/>
    <property type="match status" value="1"/>
</dbReference>
<dbReference type="EC" id="2.5.1.18" evidence="2"/>
<sequence length="219" mass="25072">MAIRKLYGNLNSPATLKVMSCLFEHDLEFEFVSVDLAAGENRKKEFLAMNPFGQVPVYQDGDIIQFESRAILRSMAHEHAHSMNGRELICFDSRMQAIVANWIDVEDHKFEPPACQLAIEYLVKPKKELEPDQAVVDEAQAKLAKVLDVYEGQLAKHKYIAMDKYTIADVLHLPNLQNLMNTPSRRLIESRPHVRAWCAEILARPTWVKVLEMQKKAQA</sequence>
<dbReference type="Proteomes" id="UP001370490">
    <property type="component" value="Unassembled WGS sequence"/>
</dbReference>
<gene>
    <name evidence="7" type="ORF">RJ641_030918</name>
</gene>